<protein>
    <submittedName>
        <fullName evidence="5">Sugar kinase</fullName>
    </submittedName>
</protein>
<feature type="domain" description="Carbohydrate kinase PfkB" evidence="4">
    <location>
        <begin position="3"/>
        <end position="290"/>
    </location>
</feature>
<dbReference type="RefSeq" id="WP_124844851.1">
    <property type="nucleotide sequence ID" value="NZ_RQZG01000009.1"/>
</dbReference>
<name>A0A3P1T5P8_9ACTN</name>
<comment type="similarity">
    <text evidence="1">Belongs to the carbohydrate kinase PfkB family.</text>
</comment>
<dbReference type="InterPro" id="IPR050306">
    <property type="entry name" value="PfkB_Carbo_kinase"/>
</dbReference>
<dbReference type="EMBL" id="RQZG01000009">
    <property type="protein sequence ID" value="RRD04699.1"/>
    <property type="molecule type" value="Genomic_DNA"/>
</dbReference>
<dbReference type="AlphaFoldDB" id="A0A3P1T5P8"/>
<dbReference type="InterPro" id="IPR029056">
    <property type="entry name" value="Ribokinase-like"/>
</dbReference>
<evidence type="ECO:0000313" key="5">
    <source>
        <dbReference type="EMBL" id="RRD04699.1"/>
    </source>
</evidence>
<evidence type="ECO:0000259" key="4">
    <source>
        <dbReference type="Pfam" id="PF00294"/>
    </source>
</evidence>
<dbReference type="Pfam" id="PF00294">
    <property type="entry name" value="PfkB"/>
    <property type="match status" value="1"/>
</dbReference>
<dbReference type="GO" id="GO:0042840">
    <property type="term" value="P:D-glucuronate catabolic process"/>
    <property type="evidence" value="ECO:0007669"/>
    <property type="project" value="TreeGrafter"/>
</dbReference>
<comment type="caution">
    <text evidence="5">The sequence shown here is derived from an EMBL/GenBank/DDBJ whole genome shotgun (WGS) entry which is preliminary data.</text>
</comment>
<dbReference type="GO" id="GO:0006974">
    <property type="term" value="P:DNA damage response"/>
    <property type="evidence" value="ECO:0007669"/>
    <property type="project" value="TreeGrafter"/>
</dbReference>
<dbReference type="GO" id="GO:0008673">
    <property type="term" value="F:2-dehydro-3-deoxygluconokinase activity"/>
    <property type="evidence" value="ECO:0007669"/>
    <property type="project" value="TreeGrafter"/>
</dbReference>
<dbReference type="CDD" id="cd01166">
    <property type="entry name" value="KdgK"/>
    <property type="match status" value="1"/>
</dbReference>
<evidence type="ECO:0000256" key="1">
    <source>
        <dbReference type="ARBA" id="ARBA00010688"/>
    </source>
</evidence>
<reference evidence="5 6" key="1">
    <citation type="submission" date="2018-11" db="EMBL/GenBank/DDBJ databases">
        <title>Genomes From Bacteria Associated with the Canine Oral Cavity: a Test Case for Automated Genome-Based Taxonomic Assignment.</title>
        <authorList>
            <person name="Coil D.A."/>
            <person name="Jospin G."/>
            <person name="Darling A.E."/>
            <person name="Wallis C."/>
            <person name="Davis I.J."/>
            <person name="Harris S."/>
            <person name="Eisen J.A."/>
            <person name="Holcombe L.J."/>
            <person name="O'Flynn C."/>
        </authorList>
    </citation>
    <scope>NUCLEOTIDE SEQUENCE [LARGE SCALE GENOMIC DNA]</scope>
    <source>
        <strain evidence="5 6">OH887_COT-365</strain>
    </source>
</reference>
<evidence type="ECO:0000256" key="3">
    <source>
        <dbReference type="ARBA" id="ARBA00022777"/>
    </source>
</evidence>
<dbReference type="PROSITE" id="PS00584">
    <property type="entry name" value="PFKB_KINASES_2"/>
    <property type="match status" value="1"/>
</dbReference>
<dbReference type="PANTHER" id="PTHR43085">
    <property type="entry name" value="HEXOKINASE FAMILY MEMBER"/>
    <property type="match status" value="1"/>
</dbReference>
<accession>A0A3P1T5P8</accession>
<evidence type="ECO:0000313" key="6">
    <source>
        <dbReference type="Proteomes" id="UP000280819"/>
    </source>
</evidence>
<dbReference type="Gene3D" id="3.40.1190.20">
    <property type="match status" value="1"/>
</dbReference>
<dbReference type="InterPro" id="IPR002173">
    <property type="entry name" value="Carboh/pur_kinase_PfkB_CS"/>
</dbReference>
<keyword evidence="3 5" id="KW-0418">Kinase</keyword>
<proteinExistence type="inferred from homology"/>
<organism evidence="5 6">
    <name type="scientific">Arachnia propionica</name>
    <dbReference type="NCBI Taxonomy" id="1750"/>
    <lineage>
        <taxon>Bacteria</taxon>
        <taxon>Bacillati</taxon>
        <taxon>Actinomycetota</taxon>
        <taxon>Actinomycetes</taxon>
        <taxon>Propionibacteriales</taxon>
        <taxon>Propionibacteriaceae</taxon>
        <taxon>Arachnia</taxon>
    </lineage>
</organism>
<dbReference type="InterPro" id="IPR011611">
    <property type="entry name" value="PfkB_dom"/>
</dbReference>
<sequence length="291" mass="30050">MTVLTVGEAMGLVTPTTATPLSEATQFRLETAGAEANLAVHLARSGHAVAWASLLGCDPVAERILRTLGSNGVDVSLVRRVPGARTGIFLKDPGPGRTTVHYYRDGSAASGMDAAFADVLPLPPETLVHLTGITPALGPSCHAMVERLVERVRSLPGVELSFDVNHRAALWPGGGAAEVLGELVRRADVVFVGRDEAAAVWGTGSAETVRERFPTVPELVVKDAGVGATAFTAGGCCVVPAPPVEVVDPVGAGDAFAAGYLAARLEGDGVTKRLERGHALAATVLRRTGDI</sequence>
<gene>
    <name evidence="5" type="ORF">EII34_09140</name>
</gene>
<dbReference type="GO" id="GO:0005829">
    <property type="term" value="C:cytosol"/>
    <property type="evidence" value="ECO:0007669"/>
    <property type="project" value="TreeGrafter"/>
</dbReference>
<keyword evidence="2" id="KW-0808">Transferase</keyword>
<dbReference type="SUPFAM" id="SSF53613">
    <property type="entry name" value="Ribokinase-like"/>
    <property type="match status" value="1"/>
</dbReference>
<dbReference type="PANTHER" id="PTHR43085:SF15">
    <property type="entry name" value="2-DEHYDRO-3-DEOXYGLUCONOKINASE"/>
    <property type="match status" value="1"/>
</dbReference>
<dbReference type="GO" id="GO:0019698">
    <property type="term" value="P:D-galacturonate catabolic process"/>
    <property type="evidence" value="ECO:0007669"/>
    <property type="project" value="TreeGrafter"/>
</dbReference>
<dbReference type="Proteomes" id="UP000280819">
    <property type="component" value="Unassembled WGS sequence"/>
</dbReference>
<dbReference type="OrthoDB" id="7946249at2"/>
<evidence type="ECO:0000256" key="2">
    <source>
        <dbReference type="ARBA" id="ARBA00022679"/>
    </source>
</evidence>